<dbReference type="PROSITE" id="PS50297">
    <property type="entry name" value="ANK_REP_REGION"/>
    <property type="match status" value="6"/>
</dbReference>
<dbReference type="InterPro" id="IPR051631">
    <property type="entry name" value="Ankyrin-KH/SAM_domain"/>
</dbReference>
<dbReference type="SUPFAM" id="SSF48403">
    <property type="entry name" value="Ankyrin repeat"/>
    <property type="match status" value="1"/>
</dbReference>
<keyword evidence="1" id="KW-0677">Repeat</keyword>
<feature type="repeat" description="ANK" evidence="3">
    <location>
        <begin position="292"/>
        <end position="324"/>
    </location>
</feature>
<accession>A0A6G1K4Z8</accession>
<feature type="repeat" description="ANK" evidence="3">
    <location>
        <begin position="175"/>
        <end position="207"/>
    </location>
</feature>
<feature type="repeat" description="ANK" evidence="3">
    <location>
        <begin position="119"/>
        <end position="151"/>
    </location>
</feature>
<dbReference type="SMART" id="SM00248">
    <property type="entry name" value="ANK"/>
    <property type="match status" value="7"/>
</dbReference>
<name>A0A6G1K4Z8_9PLEO</name>
<feature type="non-terminal residue" evidence="4">
    <location>
        <position position="1"/>
    </location>
</feature>
<dbReference type="Pfam" id="PF00023">
    <property type="entry name" value="Ank"/>
    <property type="match status" value="1"/>
</dbReference>
<feature type="repeat" description="ANK" evidence="3">
    <location>
        <begin position="217"/>
        <end position="249"/>
    </location>
</feature>
<evidence type="ECO:0000256" key="1">
    <source>
        <dbReference type="ARBA" id="ARBA00022737"/>
    </source>
</evidence>
<dbReference type="PRINTS" id="PR01415">
    <property type="entry name" value="ANKYRIN"/>
</dbReference>
<dbReference type="OrthoDB" id="427518at2759"/>
<dbReference type="PROSITE" id="PS50088">
    <property type="entry name" value="ANK_REPEAT"/>
    <property type="match status" value="6"/>
</dbReference>
<dbReference type="AlphaFoldDB" id="A0A6G1K4Z8"/>
<evidence type="ECO:0000256" key="2">
    <source>
        <dbReference type="ARBA" id="ARBA00023043"/>
    </source>
</evidence>
<protein>
    <submittedName>
        <fullName evidence="4">Ankyrin</fullName>
    </submittedName>
</protein>
<dbReference type="Gene3D" id="1.25.40.20">
    <property type="entry name" value="Ankyrin repeat-containing domain"/>
    <property type="match status" value="2"/>
</dbReference>
<dbReference type="Proteomes" id="UP000799428">
    <property type="component" value="Unassembled WGS sequence"/>
</dbReference>
<evidence type="ECO:0000256" key="3">
    <source>
        <dbReference type="PROSITE-ProRule" id="PRU00023"/>
    </source>
</evidence>
<reference evidence="4" key="1">
    <citation type="journal article" date="2020" name="Stud. Mycol.">
        <title>101 Dothideomycetes genomes: a test case for predicting lifestyles and emergence of pathogens.</title>
        <authorList>
            <person name="Haridas S."/>
            <person name="Albert R."/>
            <person name="Binder M."/>
            <person name="Bloem J."/>
            <person name="Labutti K."/>
            <person name="Salamov A."/>
            <person name="Andreopoulos B."/>
            <person name="Baker S."/>
            <person name="Barry K."/>
            <person name="Bills G."/>
            <person name="Bluhm B."/>
            <person name="Cannon C."/>
            <person name="Castanera R."/>
            <person name="Culley D."/>
            <person name="Daum C."/>
            <person name="Ezra D."/>
            <person name="Gonzalez J."/>
            <person name="Henrissat B."/>
            <person name="Kuo A."/>
            <person name="Liang C."/>
            <person name="Lipzen A."/>
            <person name="Lutzoni F."/>
            <person name="Magnuson J."/>
            <person name="Mondo S."/>
            <person name="Nolan M."/>
            <person name="Ohm R."/>
            <person name="Pangilinan J."/>
            <person name="Park H.-J."/>
            <person name="Ramirez L."/>
            <person name="Alfaro M."/>
            <person name="Sun H."/>
            <person name="Tritt A."/>
            <person name="Yoshinaga Y."/>
            <person name="Zwiers L.-H."/>
            <person name="Turgeon B."/>
            <person name="Goodwin S."/>
            <person name="Spatafora J."/>
            <person name="Crous P."/>
            <person name="Grigoriev I."/>
        </authorList>
    </citation>
    <scope>NUCLEOTIDE SEQUENCE</scope>
    <source>
        <strain evidence="4">CBS 279.74</strain>
    </source>
</reference>
<dbReference type="Pfam" id="PF13637">
    <property type="entry name" value="Ank_4"/>
    <property type="match status" value="1"/>
</dbReference>
<sequence>YLANELICCISEELELERDINAFSQVNRRLYRLLNTYLYRRNVQHSGSSALLWAAQHGRDETARWLLGEIAGDQATSDCCITSLCVAAKEGHKEIVKLLLNKGTDVNSTHVAAKDGIEKRSNALYAASKRGHEQIVKLLLDNGANVNKQYIYYDSNREETYASNVLDAALEQGESRSNALYVASDRGHEQIVKLLLDNDANVNEPSIFYDGRDEEHFASYALDAASEDGHEQIVKLLLDKGANVNAQGGHYGNALQTASEGGHEQVVRLLLERGANVNGKGQYYYRWEYRFYDSTALCAASEGGHEQVVKILLDKGADVNAQGGQWGNALQAASQEGHEQI</sequence>
<feature type="repeat" description="ANK" evidence="3">
    <location>
        <begin position="250"/>
        <end position="282"/>
    </location>
</feature>
<gene>
    <name evidence="4" type="ORF">K504DRAFT_409878</name>
</gene>
<dbReference type="Pfam" id="PF12796">
    <property type="entry name" value="Ank_2"/>
    <property type="match status" value="2"/>
</dbReference>
<keyword evidence="5" id="KW-1185">Reference proteome</keyword>
<keyword evidence="2 3" id="KW-0040">ANK repeat</keyword>
<evidence type="ECO:0000313" key="5">
    <source>
        <dbReference type="Proteomes" id="UP000799428"/>
    </source>
</evidence>
<feature type="non-terminal residue" evidence="4">
    <location>
        <position position="341"/>
    </location>
</feature>
<feature type="repeat" description="ANK" evidence="3">
    <location>
        <begin position="82"/>
        <end position="111"/>
    </location>
</feature>
<organism evidence="4 5">
    <name type="scientific">Pleomassaria siparia CBS 279.74</name>
    <dbReference type="NCBI Taxonomy" id="1314801"/>
    <lineage>
        <taxon>Eukaryota</taxon>
        <taxon>Fungi</taxon>
        <taxon>Dikarya</taxon>
        <taxon>Ascomycota</taxon>
        <taxon>Pezizomycotina</taxon>
        <taxon>Dothideomycetes</taxon>
        <taxon>Pleosporomycetidae</taxon>
        <taxon>Pleosporales</taxon>
        <taxon>Pleomassariaceae</taxon>
        <taxon>Pleomassaria</taxon>
    </lineage>
</organism>
<dbReference type="InterPro" id="IPR036770">
    <property type="entry name" value="Ankyrin_rpt-contain_sf"/>
</dbReference>
<evidence type="ECO:0000313" key="4">
    <source>
        <dbReference type="EMBL" id="KAF2707532.1"/>
    </source>
</evidence>
<dbReference type="InterPro" id="IPR002110">
    <property type="entry name" value="Ankyrin_rpt"/>
</dbReference>
<dbReference type="PANTHER" id="PTHR23206:SF7">
    <property type="entry name" value="PROTEIN KINASE DOMAIN-CONTAINING PROTEIN"/>
    <property type="match status" value="1"/>
</dbReference>
<dbReference type="PANTHER" id="PTHR23206">
    <property type="entry name" value="MASK PROTEIN"/>
    <property type="match status" value="1"/>
</dbReference>
<proteinExistence type="predicted"/>
<dbReference type="EMBL" id="MU005773">
    <property type="protein sequence ID" value="KAF2707532.1"/>
    <property type="molecule type" value="Genomic_DNA"/>
</dbReference>